<keyword evidence="3" id="KW-0812">Transmembrane</keyword>
<dbReference type="InterPro" id="IPR031982">
    <property type="entry name" value="PilE-like"/>
</dbReference>
<keyword evidence="2" id="KW-0488">Methylation</keyword>
<dbReference type="GO" id="GO:0043683">
    <property type="term" value="P:type IV pilus assembly"/>
    <property type="evidence" value="ECO:0007669"/>
    <property type="project" value="InterPro"/>
</dbReference>
<dbReference type="PANTHER" id="PTHR30093:SF34">
    <property type="entry name" value="PREPILIN PEPTIDASE-DEPENDENT PROTEIN D"/>
    <property type="match status" value="1"/>
</dbReference>
<organism evidence="4">
    <name type="scientific">Variovorax paradoxus</name>
    <dbReference type="NCBI Taxonomy" id="34073"/>
    <lineage>
        <taxon>Bacteria</taxon>
        <taxon>Pseudomonadati</taxon>
        <taxon>Pseudomonadota</taxon>
        <taxon>Betaproteobacteria</taxon>
        <taxon>Burkholderiales</taxon>
        <taxon>Comamonadaceae</taxon>
        <taxon>Variovorax</taxon>
    </lineage>
</organism>
<keyword evidence="3" id="KW-0472">Membrane</keyword>
<dbReference type="PANTHER" id="PTHR30093">
    <property type="entry name" value="GENERAL SECRETION PATHWAY PROTEIN G"/>
    <property type="match status" value="1"/>
</dbReference>
<dbReference type="InterPro" id="IPR000983">
    <property type="entry name" value="Bac_GSPG_pilin"/>
</dbReference>
<dbReference type="RefSeq" id="WP_339088131.1">
    <property type="nucleotide sequence ID" value="NZ_LR743507.1"/>
</dbReference>
<name>A0A679IM01_VARPD</name>
<dbReference type="PROSITE" id="PS00409">
    <property type="entry name" value="PROKAR_NTER_METHYL"/>
    <property type="match status" value="1"/>
</dbReference>
<reference evidence="4" key="1">
    <citation type="submission" date="2019-12" db="EMBL/GenBank/DDBJ databases">
        <authorList>
            <person name="Cremers G."/>
        </authorList>
    </citation>
    <scope>NUCLEOTIDE SEQUENCE</scope>
    <source>
        <strain evidence="4">Vvax</strain>
    </source>
</reference>
<keyword evidence="3" id="KW-1133">Transmembrane helix</keyword>
<dbReference type="GO" id="GO:0015627">
    <property type="term" value="C:type II protein secretion system complex"/>
    <property type="evidence" value="ECO:0007669"/>
    <property type="project" value="InterPro"/>
</dbReference>
<dbReference type="Pfam" id="PF16732">
    <property type="entry name" value="ComP_DUS"/>
    <property type="match status" value="1"/>
</dbReference>
<dbReference type="InterPro" id="IPR012902">
    <property type="entry name" value="N_methyl_site"/>
</dbReference>
<dbReference type="Gene3D" id="3.30.700.10">
    <property type="entry name" value="Glycoprotein, Type 4 Pilin"/>
    <property type="match status" value="1"/>
</dbReference>
<comment type="similarity">
    <text evidence="1">Belongs to the N-Me-Phe pilin family.</text>
</comment>
<evidence type="ECO:0000256" key="2">
    <source>
        <dbReference type="ARBA" id="ARBA00022481"/>
    </source>
</evidence>
<evidence type="ECO:0000256" key="1">
    <source>
        <dbReference type="ARBA" id="ARBA00005233"/>
    </source>
</evidence>
<dbReference type="PRINTS" id="PR00813">
    <property type="entry name" value="BCTERIALGSPG"/>
</dbReference>
<accession>A0A679IM01</accession>
<dbReference type="GO" id="GO:0015628">
    <property type="term" value="P:protein secretion by the type II secretion system"/>
    <property type="evidence" value="ECO:0007669"/>
    <property type="project" value="InterPro"/>
</dbReference>
<dbReference type="InterPro" id="IPR045584">
    <property type="entry name" value="Pilin-like"/>
</dbReference>
<protein>
    <submittedName>
        <fullName evidence="4">Fimbrial protein</fullName>
    </submittedName>
</protein>
<gene>
    <name evidence="4" type="primary">fimA</name>
    <name evidence="4" type="ORF">VVAX_00366</name>
</gene>
<dbReference type="AlphaFoldDB" id="A0A679IM01"/>
<dbReference type="Pfam" id="PF07963">
    <property type="entry name" value="N_methyl"/>
    <property type="match status" value="1"/>
</dbReference>
<feature type="transmembrane region" description="Helical" evidence="3">
    <location>
        <begin position="20"/>
        <end position="41"/>
    </location>
</feature>
<sequence>MKQQNVRSRAHRKLSRGFTLIEVMVTVAIIGILAAIAIPSYNDYIRRGQLPEAFGQLSDYRTKMEQYYQDTRNYGSSTACADDASASSWKSFAPGNAKYFRYECVTSNSNQNYEIKAIGIAGQATGHTFTINQNGDRGTTFFKGAAVTATCWLTKDSTC</sequence>
<dbReference type="EMBL" id="LR743507">
    <property type="protein sequence ID" value="CAA2099693.1"/>
    <property type="molecule type" value="Genomic_DNA"/>
</dbReference>
<dbReference type="NCBIfam" id="TIGR02532">
    <property type="entry name" value="IV_pilin_GFxxxE"/>
    <property type="match status" value="1"/>
</dbReference>
<proteinExistence type="inferred from homology"/>
<dbReference type="SUPFAM" id="SSF54523">
    <property type="entry name" value="Pili subunits"/>
    <property type="match status" value="1"/>
</dbReference>
<evidence type="ECO:0000256" key="3">
    <source>
        <dbReference type="SAM" id="Phobius"/>
    </source>
</evidence>
<evidence type="ECO:0000313" key="4">
    <source>
        <dbReference type="EMBL" id="CAA2099693.1"/>
    </source>
</evidence>